<keyword evidence="1" id="KW-0732">Signal</keyword>
<evidence type="ECO:0000313" key="3">
    <source>
        <dbReference type="Proteomes" id="UP000192596"/>
    </source>
</evidence>
<dbReference type="AlphaFoldDB" id="A0A1V8TD92"/>
<sequence>MDSTFMLRLYALPSELFALIEALVLRADDTGNPRVISVEDSWCPPSVHQLDTATRRTLSAAYFTTHIFDFSTLVSTSLGISLCARWLDHLDRGSRAKIRRIRFAASYDSPPLPPLDCSTLWSRMLQLPSQDMLRLDLGDFEPLSARRLADWINREAEEITPLLTEQCLGRFEWGEGNWLLYMLERAEIKVLWCGADGMAREMWVQLHQYKARKALVSAVKEQCAGMRTTIEAA</sequence>
<comment type="caution">
    <text evidence="2">The sequence shown here is derived from an EMBL/GenBank/DDBJ whole genome shotgun (WGS) entry which is preliminary data.</text>
</comment>
<name>A0A1V8TD92_9PEZI</name>
<keyword evidence="3" id="KW-1185">Reference proteome</keyword>
<feature type="chain" id="PRO_5012438503" description="F-box domain-containing protein" evidence="1">
    <location>
        <begin position="23"/>
        <end position="233"/>
    </location>
</feature>
<dbReference type="EMBL" id="NAJO01000010">
    <property type="protein sequence ID" value="OQO09359.1"/>
    <property type="molecule type" value="Genomic_DNA"/>
</dbReference>
<feature type="signal peptide" evidence="1">
    <location>
        <begin position="1"/>
        <end position="22"/>
    </location>
</feature>
<protein>
    <recommendedName>
        <fullName evidence="4">F-box domain-containing protein</fullName>
    </recommendedName>
</protein>
<evidence type="ECO:0000313" key="2">
    <source>
        <dbReference type="EMBL" id="OQO09359.1"/>
    </source>
</evidence>
<dbReference type="Proteomes" id="UP000192596">
    <property type="component" value="Unassembled WGS sequence"/>
</dbReference>
<accession>A0A1V8TD92</accession>
<organism evidence="2 3">
    <name type="scientific">Cryoendolithus antarcticus</name>
    <dbReference type="NCBI Taxonomy" id="1507870"/>
    <lineage>
        <taxon>Eukaryota</taxon>
        <taxon>Fungi</taxon>
        <taxon>Dikarya</taxon>
        <taxon>Ascomycota</taxon>
        <taxon>Pezizomycotina</taxon>
        <taxon>Dothideomycetes</taxon>
        <taxon>Dothideomycetidae</taxon>
        <taxon>Cladosporiales</taxon>
        <taxon>Cladosporiaceae</taxon>
        <taxon>Cryoendolithus</taxon>
    </lineage>
</organism>
<evidence type="ECO:0008006" key="4">
    <source>
        <dbReference type="Google" id="ProtNLM"/>
    </source>
</evidence>
<dbReference type="InParanoid" id="A0A1V8TD92"/>
<gene>
    <name evidence="2" type="ORF">B0A48_04757</name>
</gene>
<reference evidence="3" key="1">
    <citation type="submission" date="2017-03" db="EMBL/GenBank/DDBJ databases">
        <title>Genomes of endolithic fungi from Antarctica.</title>
        <authorList>
            <person name="Coleine C."/>
            <person name="Masonjones S."/>
            <person name="Stajich J.E."/>
        </authorList>
    </citation>
    <scope>NUCLEOTIDE SEQUENCE [LARGE SCALE GENOMIC DNA]</scope>
    <source>
        <strain evidence="3">CCFEE 5527</strain>
    </source>
</reference>
<evidence type="ECO:0000256" key="1">
    <source>
        <dbReference type="SAM" id="SignalP"/>
    </source>
</evidence>
<proteinExistence type="predicted"/>